<accession>A0ABQ2WG35</accession>
<dbReference type="Proteomes" id="UP000634667">
    <property type="component" value="Unassembled WGS sequence"/>
</dbReference>
<proteinExistence type="predicted"/>
<dbReference type="EMBL" id="BMYR01000003">
    <property type="protein sequence ID" value="GGW54617.1"/>
    <property type="molecule type" value="Genomic_DNA"/>
</dbReference>
<gene>
    <name evidence="1" type="ORF">GCM10008111_08240</name>
</gene>
<dbReference type="RefSeq" id="WP_189480816.1">
    <property type="nucleotide sequence ID" value="NZ_BMYR01000003.1"/>
</dbReference>
<name>A0ABQ2WG35_9ALTE</name>
<keyword evidence="2" id="KW-1185">Reference proteome</keyword>
<organism evidence="1 2">
    <name type="scientific">Alishewanella tabrizica</name>
    <dbReference type="NCBI Taxonomy" id="671278"/>
    <lineage>
        <taxon>Bacteria</taxon>
        <taxon>Pseudomonadati</taxon>
        <taxon>Pseudomonadota</taxon>
        <taxon>Gammaproteobacteria</taxon>
        <taxon>Alteromonadales</taxon>
        <taxon>Alteromonadaceae</taxon>
        <taxon>Alishewanella</taxon>
    </lineage>
</organism>
<reference evidence="2" key="1">
    <citation type="journal article" date="2019" name="Int. J. Syst. Evol. Microbiol.">
        <title>The Global Catalogue of Microorganisms (GCM) 10K type strain sequencing project: providing services to taxonomists for standard genome sequencing and annotation.</title>
        <authorList>
            <consortium name="The Broad Institute Genomics Platform"/>
            <consortium name="The Broad Institute Genome Sequencing Center for Infectious Disease"/>
            <person name="Wu L."/>
            <person name="Ma J."/>
        </authorList>
    </citation>
    <scope>NUCLEOTIDE SEQUENCE [LARGE SCALE GENOMIC DNA]</scope>
    <source>
        <strain evidence="2">KCTC 23723</strain>
    </source>
</reference>
<evidence type="ECO:0008006" key="3">
    <source>
        <dbReference type="Google" id="ProtNLM"/>
    </source>
</evidence>
<protein>
    <recommendedName>
        <fullName evidence="3">BZIP domain-containing protein</fullName>
    </recommendedName>
</protein>
<comment type="caution">
    <text evidence="1">The sequence shown here is derived from an EMBL/GenBank/DDBJ whole genome shotgun (WGS) entry which is preliminary data.</text>
</comment>
<evidence type="ECO:0000313" key="1">
    <source>
        <dbReference type="EMBL" id="GGW54617.1"/>
    </source>
</evidence>
<sequence length="63" mass="7546">MSKRTSPKDAVNVIFADDIDDIVVDKRNQWRANAAKARRRQRRYKRLITKEIFQDAQQQIENE</sequence>
<evidence type="ECO:0000313" key="2">
    <source>
        <dbReference type="Proteomes" id="UP000634667"/>
    </source>
</evidence>